<proteinExistence type="predicted"/>
<dbReference type="PATRIC" id="fig|1441923.3.peg.2139"/>
<dbReference type="Proteomes" id="UP000037712">
    <property type="component" value="Unassembled WGS sequence"/>
</dbReference>
<accession>A0A0M9WP98</accession>
<organism evidence="1 2">
    <name type="scientific">Rhodococcus rhodochrous KG-21</name>
    <dbReference type="NCBI Taxonomy" id="1441923"/>
    <lineage>
        <taxon>Bacteria</taxon>
        <taxon>Bacillati</taxon>
        <taxon>Actinomycetota</taxon>
        <taxon>Actinomycetes</taxon>
        <taxon>Mycobacteriales</taxon>
        <taxon>Nocardiaceae</taxon>
        <taxon>Rhodococcus</taxon>
    </lineage>
</organism>
<sequence length="150" mass="17516">MGRKRKGRRWHPWRHIGKHHPHIRVTCRDVLPDGLKGAWTGDTVYLDPSLGQASRRWVLTHEIHHIERGPVPDDPYLSAIEERIVDILSARKLIPLPQLVDALVWTQDHHELAEELWVDVDAIAVRLDNLTPAERAHIHRELARRQPWNN</sequence>
<dbReference type="AlphaFoldDB" id="A0A0M9WP98"/>
<evidence type="ECO:0000313" key="2">
    <source>
        <dbReference type="Proteomes" id="UP000037712"/>
    </source>
</evidence>
<gene>
    <name evidence="1" type="ORF">Z051_09640</name>
</gene>
<comment type="caution">
    <text evidence="1">The sequence shown here is derived from an EMBL/GenBank/DDBJ whole genome shotgun (WGS) entry which is preliminary data.</text>
</comment>
<reference evidence="1 2" key="1">
    <citation type="journal article" date="2015" name="Genome Announc.">
        <title>Draft Genome Sequence of Rhodococcus rhodochrous Strain KG-21, a Soil Isolate from Oil Fields of Krishna-Godavari Basin, India.</title>
        <authorList>
            <person name="Dawar C."/>
            <person name="Aggarwal R.K."/>
        </authorList>
    </citation>
    <scope>NUCLEOTIDE SEQUENCE [LARGE SCALE GENOMIC DNA]</scope>
    <source>
        <strain evidence="1 2">KG-21</strain>
    </source>
</reference>
<reference evidence="2" key="2">
    <citation type="submission" date="2015-01" db="EMBL/GenBank/DDBJ databases">
        <title>Draft genome sequence of potential hydrocarbon metabolising strain of Rhodococcus rhodochrous.</title>
        <authorList>
            <person name="Aggarwal R.K."/>
            <person name="Dawar C."/>
        </authorList>
    </citation>
    <scope>NUCLEOTIDE SEQUENCE [LARGE SCALE GENOMIC DNA]</scope>
    <source>
        <strain evidence="2">KG-21</strain>
    </source>
</reference>
<evidence type="ECO:0000313" key="1">
    <source>
        <dbReference type="EMBL" id="KOS56460.1"/>
    </source>
</evidence>
<protein>
    <submittedName>
        <fullName evidence="1">Uncharacterized protein</fullName>
    </submittedName>
</protein>
<dbReference type="EMBL" id="AZYO01000018">
    <property type="protein sequence ID" value="KOS56460.1"/>
    <property type="molecule type" value="Genomic_DNA"/>
</dbReference>
<name>A0A0M9WP98_RHORH</name>